<dbReference type="EMBL" id="CP001344">
    <property type="protein sequence ID" value="ACL45879.1"/>
    <property type="molecule type" value="Genomic_DNA"/>
</dbReference>
<dbReference type="CDD" id="cd03416">
    <property type="entry name" value="CbiX_SirB_N"/>
    <property type="match status" value="1"/>
</dbReference>
<dbReference type="InterPro" id="IPR002762">
    <property type="entry name" value="CbiX-like"/>
</dbReference>
<dbReference type="Pfam" id="PF01903">
    <property type="entry name" value="CbiX"/>
    <property type="match status" value="2"/>
</dbReference>
<reference evidence="3" key="1">
    <citation type="submission" date="2009-01" db="EMBL/GenBank/DDBJ databases">
        <title>Complete sequence of chromosome Cyanothece sp. PCC 7425.</title>
        <authorList>
            <consortium name="US DOE Joint Genome Institute"/>
            <person name="Lucas S."/>
            <person name="Copeland A."/>
            <person name="Lapidus A."/>
            <person name="Glavina del Rio T."/>
            <person name="Dalin E."/>
            <person name="Tice H."/>
            <person name="Bruce D."/>
            <person name="Goodwin L."/>
            <person name="Pitluck S."/>
            <person name="Sims D."/>
            <person name="Meineke L."/>
            <person name="Brettin T."/>
            <person name="Detter J.C."/>
            <person name="Han C."/>
            <person name="Larimer F."/>
            <person name="Land M."/>
            <person name="Hauser L."/>
            <person name="Kyrpides N."/>
            <person name="Ovchinnikova G."/>
            <person name="Liberton M."/>
            <person name="Stoeckel J."/>
            <person name="Banerjee A."/>
            <person name="Singh A."/>
            <person name="Page L."/>
            <person name="Sato H."/>
            <person name="Zhao L."/>
            <person name="Sherman L."/>
            <person name="Pakrasi H."/>
            <person name="Richardson P."/>
        </authorList>
    </citation>
    <scope>NUCLEOTIDE SEQUENCE</scope>
    <source>
        <strain evidence="3">PCC 7425</strain>
    </source>
</reference>
<keyword evidence="2" id="KW-0456">Lyase</keyword>
<organism evidence="3">
    <name type="scientific">Cyanothece sp. (strain PCC 7425 / ATCC 29141)</name>
    <dbReference type="NCBI Taxonomy" id="395961"/>
    <lineage>
        <taxon>Bacteria</taxon>
        <taxon>Bacillati</taxon>
        <taxon>Cyanobacteriota</taxon>
        <taxon>Cyanophyceae</taxon>
        <taxon>Gomontiellales</taxon>
        <taxon>Cyanothecaceae</taxon>
        <taxon>Cyanothece</taxon>
    </lineage>
</organism>
<dbReference type="eggNOG" id="COG2138">
    <property type="taxonomic scope" value="Bacteria"/>
</dbReference>
<sequence length="250" mass="27503">MSKPPAYLLISHGSRDVRPQIALEHLARLVQQAVSASFPAPLVGTATLEFGPTCLTEQIQQFSQQAHTQGCEHVQILPLFLLPGVHVIEDVPQAVAQARCRLDQTSLRGLKLHLCPYLGCHPGMVRLLKQNLQTHPFSTWILLSHGSRRPQANLVVRSLAEKLGARVAYWSTSPGLEDCLHATPPCAKLGILPYFLFHGVIVDAIAVKVEQLQTQFQVELNLLPPLEPTNELVHLILDCLSSALCCPAYD</sequence>
<dbReference type="PANTHER" id="PTHR33542:SF3">
    <property type="entry name" value="SIROHYDROCHLORIN FERROCHELATASE, CHLOROPLASTIC"/>
    <property type="match status" value="1"/>
</dbReference>
<dbReference type="STRING" id="395961.Cyan7425_3558"/>
<dbReference type="InterPro" id="IPR050963">
    <property type="entry name" value="Sirohydro_Cobaltochel/CbiX"/>
</dbReference>
<dbReference type="Gene3D" id="3.40.50.1400">
    <property type="match status" value="2"/>
</dbReference>
<evidence type="ECO:0000256" key="2">
    <source>
        <dbReference type="ARBA" id="ARBA00023239"/>
    </source>
</evidence>
<dbReference type="KEGG" id="cyn:Cyan7425_3558"/>
<dbReference type="AlphaFoldDB" id="B8HRL2"/>
<proteinExistence type="predicted"/>
<dbReference type="GO" id="GO:0016829">
    <property type="term" value="F:lyase activity"/>
    <property type="evidence" value="ECO:0007669"/>
    <property type="project" value="UniProtKB-KW"/>
</dbReference>
<name>B8HRL2_CYAP4</name>
<dbReference type="HOGENOM" id="CLU_056929_2_0_3"/>
<evidence type="ECO:0000256" key="1">
    <source>
        <dbReference type="ARBA" id="ARBA00022723"/>
    </source>
</evidence>
<protein>
    <submittedName>
        <fullName evidence="3">Cobalamin (Vitamin B12) biosynthesis CbiX protein</fullName>
    </submittedName>
</protein>
<accession>B8HRL2</accession>
<dbReference type="SUPFAM" id="SSF53800">
    <property type="entry name" value="Chelatase"/>
    <property type="match status" value="1"/>
</dbReference>
<evidence type="ECO:0000313" key="3">
    <source>
        <dbReference type="EMBL" id="ACL45879.1"/>
    </source>
</evidence>
<dbReference type="GO" id="GO:0046872">
    <property type="term" value="F:metal ion binding"/>
    <property type="evidence" value="ECO:0007669"/>
    <property type="project" value="UniProtKB-KW"/>
</dbReference>
<keyword evidence="1" id="KW-0479">Metal-binding</keyword>
<dbReference type="OrthoDB" id="482456at2"/>
<gene>
    <name evidence="3" type="ordered locus">Cyan7425_3558</name>
</gene>
<dbReference type="PANTHER" id="PTHR33542">
    <property type="entry name" value="SIROHYDROCHLORIN FERROCHELATASE, CHLOROPLASTIC"/>
    <property type="match status" value="1"/>
</dbReference>